<name>A0A914NK22_MELIC</name>
<dbReference type="WBParaSite" id="Minc3s05404g38177">
    <property type="protein sequence ID" value="Minc3s05404g38177"/>
    <property type="gene ID" value="Minc3s05404g38177"/>
</dbReference>
<organism evidence="1 2">
    <name type="scientific">Meloidogyne incognita</name>
    <name type="common">Southern root-knot nematode worm</name>
    <name type="synonym">Oxyuris incognita</name>
    <dbReference type="NCBI Taxonomy" id="6306"/>
    <lineage>
        <taxon>Eukaryota</taxon>
        <taxon>Metazoa</taxon>
        <taxon>Ecdysozoa</taxon>
        <taxon>Nematoda</taxon>
        <taxon>Chromadorea</taxon>
        <taxon>Rhabditida</taxon>
        <taxon>Tylenchina</taxon>
        <taxon>Tylenchomorpha</taxon>
        <taxon>Tylenchoidea</taxon>
        <taxon>Meloidogynidae</taxon>
        <taxon>Meloidogyninae</taxon>
        <taxon>Meloidogyne</taxon>
        <taxon>Meloidogyne incognita group</taxon>
    </lineage>
</organism>
<evidence type="ECO:0000313" key="2">
    <source>
        <dbReference type="WBParaSite" id="Minc3s05404g38177"/>
    </source>
</evidence>
<reference evidence="2" key="1">
    <citation type="submission" date="2022-11" db="UniProtKB">
        <authorList>
            <consortium name="WormBaseParasite"/>
        </authorList>
    </citation>
    <scope>IDENTIFICATION</scope>
</reference>
<sequence length="93" mass="10434">HIVISFNGTEDVSFMLIKLNLTMNFLIALIWTDIATTNRLSDQQSFKLSCLVLKQPSAWDVCVLAGKASAKLEKNGHAVTLQKFNLQQKKWAV</sequence>
<protein>
    <submittedName>
        <fullName evidence="2">Uncharacterized protein</fullName>
    </submittedName>
</protein>
<evidence type="ECO:0000313" key="1">
    <source>
        <dbReference type="Proteomes" id="UP000887563"/>
    </source>
</evidence>
<keyword evidence="1" id="KW-1185">Reference proteome</keyword>
<proteinExistence type="predicted"/>
<accession>A0A914NK22</accession>
<dbReference type="AlphaFoldDB" id="A0A914NK22"/>
<dbReference type="Proteomes" id="UP000887563">
    <property type="component" value="Unplaced"/>
</dbReference>